<dbReference type="WBParaSite" id="RSKR_0000823700.2">
    <property type="protein sequence ID" value="RSKR_0000823700.2"/>
    <property type="gene ID" value="RSKR_0000823700"/>
</dbReference>
<name>A0AC35U643_9BILA</name>
<accession>A0AC35U643</accession>
<evidence type="ECO:0000313" key="2">
    <source>
        <dbReference type="WBParaSite" id="RSKR_0000823700.2"/>
    </source>
</evidence>
<organism evidence="1 2">
    <name type="scientific">Rhabditophanes sp. KR3021</name>
    <dbReference type="NCBI Taxonomy" id="114890"/>
    <lineage>
        <taxon>Eukaryota</taxon>
        <taxon>Metazoa</taxon>
        <taxon>Ecdysozoa</taxon>
        <taxon>Nematoda</taxon>
        <taxon>Chromadorea</taxon>
        <taxon>Rhabditida</taxon>
        <taxon>Tylenchina</taxon>
        <taxon>Panagrolaimomorpha</taxon>
        <taxon>Strongyloidoidea</taxon>
        <taxon>Alloionematidae</taxon>
        <taxon>Rhabditophanes</taxon>
    </lineage>
</organism>
<dbReference type="Proteomes" id="UP000095286">
    <property type="component" value="Unplaced"/>
</dbReference>
<protein>
    <submittedName>
        <fullName evidence="2">Col_cuticle_N domain-containing protein</fullName>
    </submittedName>
</protein>
<proteinExistence type="predicted"/>
<evidence type="ECO:0000313" key="1">
    <source>
        <dbReference type="Proteomes" id="UP000095286"/>
    </source>
</evidence>
<reference evidence="2" key="1">
    <citation type="submission" date="2016-11" db="UniProtKB">
        <authorList>
            <consortium name="WormBaseParasite"/>
        </authorList>
    </citation>
    <scope>IDENTIFICATION</scope>
    <source>
        <strain evidence="2">KR3021</strain>
    </source>
</reference>
<sequence>MSSEKVEDAHLSRPIEQELMDQFLDQRVYLEILDYETKEFSGLTTYHGLVRIYNSKTWPSRIFWCCVVMSCLSLFMIHSGIMLWSYHQKPTLTQVNIIVPNEGIEFPEVTVCNINPVSYRKTKKWNMTDEVLEYVLKAYNDDASASEASLTRQHDKFEKYTDEYALQNGKNFSFVQFFSDTGHDCEDMIKSCWWAGEYIENCCQMTDYIMTDYGRCLKFSNSQKLLKQQLSGSHNGWEMLFSTLNEDKPPTLEPEFSDKGIKIAIHDIGKMPMIRSNGISIPVGNKLYAGLDVKNITLLPKHDWGNCQYDWDTAIHGSILLNQIYTTSHCEKNCLMKKMQKDCGCVSLSKITNETLNICHPLELYLCMKKITRDKNYLNCECNVECRRIEYAVHTSYAQLHYGSWRPSTLNEESSSVFLSQNYVATSIYLREVIYELHEQQKLLNPSDLLSNIAGSMGLFLGMSTVTLLEIFIYLFKSVWGNVNEDRQKQFLEAMIMEHEEEDDGVILMDPTNYTKQHSTELPINEDIVPKKTRKFSIFPTVNQDEKSFANRRQSAFPTQTIAVTRSSFEKALESRRQSMVMDQLKESSEQREAKRVAFFAIVISTAAVIVTIVTLPMLYSYVQNFQSHLIVESDFCKTRSRDMWQEMNLIGGGSRDKRGVRTPWFNGEEGSQRAARGSGAHYAEGASSGSAGVNANSGSSSGGSSSGSGSTCCSCQQGPPGNPGGPGDAGQDGEDGLAGREGDHGRDGQVLPSAILTSPCVICPPGPQGAIGLQGNKGPKGDKGANGKDGVDGKNGDAGLQGPPGPAGPIGGPGPKGPIGAPGRVVQVNGIAGPAGPVGAPGPQGPQGIPGIDGGNSEGPIGPKGEDGAMGPDGAQGPEGNPGARGPEGEQGNCDS</sequence>